<protein>
    <submittedName>
        <fullName evidence="2">Uncharacterized protein</fullName>
    </submittedName>
</protein>
<keyword evidence="3" id="KW-1185">Reference proteome</keyword>
<feature type="transmembrane region" description="Helical" evidence="1">
    <location>
        <begin position="9"/>
        <end position="27"/>
    </location>
</feature>
<reference evidence="3" key="1">
    <citation type="journal article" date="2019" name="Int. J. Syst. Evol. Microbiol.">
        <title>The Global Catalogue of Microorganisms (GCM) 10K type strain sequencing project: providing services to taxonomists for standard genome sequencing and annotation.</title>
        <authorList>
            <consortium name="The Broad Institute Genomics Platform"/>
            <consortium name="The Broad Institute Genome Sequencing Center for Infectious Disease"/>
            <person name="Wu L."/>
            <person name="Ma J."/>
        </authorList>
    </citation>
    <scope>NUCLEOTIDE SEQUENCE [LARGE SCALE GENOMIC DNA]</scope>
    <source>
        <strain evidence="3">CGMCC 1.12931</strain>
    </source>
</reference>
<dbReference type="Proteomes" id="UP000599179">
    <property type="component" value="Unassembled WGS sequence"/>
</dbReference>
<accession>A0ABQ1SE31</accession>
<sequence length="179" mass="21233">MVKPIYKMYLYVIVFQSIAYALIFYIFETISTTNNPTRFMIFWVPVVFSVFVSFLLVKSMITRIRRNGVKYINYKNYIVSATRNVTPPLLSKKDFRKEIEKDGILEDCSLTDIDEHRMKLSIQYSIFFKEYIFIDFEKNKLKLCAKPNVWYIYGPYGGGIQKLGYLESVIQDHYNKNTN</sequence>
<dbReference type="RefSeq" id="WP_188458107.1">
    <property type="nucleotide sequence ID" value="NZ_BMGM01000004.1"/>
</dbReference>
<keyword evidence="1" id="KW-0812">Transmembrane</keyword>
<keyword evidence="1" id="KW-0472">Membrane</keyword>
<keyword evidence="1" id="KW-1133">Transmembrane helix</keyword>
<dbReference type="EMBL" id="BMGM01000004">
    <property type="protein sequence ID" value="GGE32629.1"/>
    <property type="molecule type" value="Genomic_DNA"/>
</dbReference>
<evidence type="ECO:0000313" key="3">
    <source>
        <dbReference type="Proteomes" id="UP000599179"/>
    </source>
</evidence>
<name>A0ABQ1SE31_9FLAO</name>
<feature type="transmembrane region" description="Helical" evidence="1">
    <location>
        <begin position="39"/>
        <end position="57"/>
    </location>
</feature>
<evidence type="ECO:0000313" key="2">
    <source>
        <dbReference type="EMBL" id="GGE32629.1"/>
    </source>
</evidence>
<proteinExistence type="predicted"/>
<evidence type="ECO:0000256" key="1">
    <source>
        <dbReference type="SAM" id="Phobius"/>
    </source>
</evidence>
<organism evidence="2 3">
    <name type="scientific">Psychroflexus planctonicus</name>
    <dbReference type="NCBI Taxonomy" id="1526575"/>
    <lineage>
        <taxon>Bacteria</taxon>
        <taxon>Pseudomonadati</taxon>
        <taxon>Bacteroidota</taxon>
        <taxon>Flavobacteriia</taxon>
        <taxon>Flavobacteriales</taxon>
        <taxon>Flavobacteriaceae</taxon>
        <taxon>Psychroflexus</taxon>
    </lineage>
</organism>
<gene>
    <name evidence="2" type="ORF">GCM10010832_11120</name>
</gene>
<comment type="caution">
    <text evidence="2">The sequence shown here is derived from an EMBL/GenBank/DDBJ whole genome shotgun (WGS) entry which is preliminary data.</text>
</comment>